<dbReference type="Proteomes" id="UP001278087">
    <property type="component" value="Unassembled WGS sequence"/>
</dbReference>
<gene>
    <name evidence="1" type="ORF">RYZ67_28195</name>
</gene>
<evidence type="ECO:0000313" key="2">
    <source>
        <dbReference type="Proteomes" id="UP001278087"/>
    </source>
</evidence>
<name>A0AAP6CT76_CITFR</name>
<comment type="caution">
    <text evidence="1">The sequence shown here is derived from an EMBL/GenBank/DDBJ whole genome shotgun (WGS) entry which is preliminary data.</text>
</comment>
<feature type="non-terminal residue" evidence="1">
    <location>
        <position position="1"/>
    </location>
</feature>
<accession>A0AAP6CT76</accession>
<dbReference type="EMBL" id="JAWPBU010000157">
    <property type="protein sequence ID" value="MDW2762284.1"/>
    <property type="molecule type" value="Genomic_DNA"/>
</dbReference>
<organism evidence="1 2">
    <name type="scientific">Citrobacter freundii</name>
    <dbReference type="NCBI Taxonomy" id="546"/>
    <lineage>
        <taxon>Bacteria</taxon>
        <taxon>Pseudomonadati</taxon>
        <taxon>Pseudomonadota</taxon>
        <taxon>Gammaproteobacteria</taxon>
        <taxon>Enterobacterales</taxon>
        <taxon>Enterobacteriaceae</taxon>
        <taxon>Citrobacter</taxon>
        <taxon>Citrobacter freundii complex</taxon>
    </lineage>
</organism>
<proteinExistence type="predicted"/>
<evidence type="ECO:0000313" key="1">
    <source>
        <dbReference type="EMBL" id="MDW2762284.1"/>
    </source>
</evidence>
<reference evidence="1" key="1">
    <citation type="submission" date="2023-10" db="EMBL/GenBank/DDBJ databases">
        <title>Fecal carriage and genetic characteristics of carbapenem-resistant Enterobacterales among healthy adults from four provinces of China.</title>
        <authorList>
            <person name="Li Y."/>
            <person name="Zhang R."/>
        </authorList>
    </citation>
    <scope>NUCLEOTIDE SEQUENCE</scope>
    <source>
        <strain evidence="1">HN-136</strain>
    </source>
</reference>
<dbReference type="AlphaFoldDB" id="A0AAP6CT76"/>
<sequence length="64" mass="7266">AKVPRVIFLQGTFTPSVHAHAGRTQSHQTGRQRFRACCAWLRHFMRNRRATLSPFMAALDALST</sequence>
<protein>
    <submittedName>
        <fullName evidence="1">Uncharacterized protein</fullName>
    </submittedName>
</protein>
<dbReference type="RefSeq" id="WP_318062228.1">
    <property type="nucleotide sequence ID" value="NZ_JAWPBU010000157.1"/>
</dbReference>